<name>A0ABR0NHZ8_GOSAR</name>
<reference evidence="2 3" key="1">
    <citation type="submission" date="2023-03" db="EMBL/GenBank/DDBJ databases">
        <title>WGS of Gossypium arboreum.</title>
        <authorList>
            <person name="Yu D."/>
        </authorList>
    </citation>
    <scope>NUCLEOTIDE SEQUENCE [LARGE SCALE GENOMIC DNA]</scope>
    <source>
        <tissue evidence="2">Leaf</tissue>
    </source>
</reference>
<dbReference type="EMBL" id="JARKNE010000010">
    <property type="protein sequence ID" value="KAK5794652.1"/>
    <property type="molecule type" value="Genomic_DNA"/>
</dbReference>
<dbReference type="Pfam" id="PF13966">
    <property type="entry name" value="zf-RVT"/>
    <property type="match status" value="1"/>
</dbReference>
<accession>A0ABR0NHZ8</accession>
<keyword evidence="3" id="KW-1185">Reference proteome</keyword>
<dbReference type="Proteomes" id="UP001358586">
    <property type="component" value="Chromosome 10"/>
</dbReference>
<feature type="domain" description="Reverse transcriptase zinc-binding" evidence="1">
    <location>
        <begin position="5"/>
        <end position="61"/>
    </location>
</feature>
<gene>
    <name evidence="2" type="ORF">PVK06_035891</name>
</gene>
<evidence type="ECO:0000259" key="1">
    <source>
        <dbReference type="Pfam" id="PF13966"/>
    </source>
</evidence>
<proteinExistence type="predicted"/>
<sequence length="154" mass="18276">METKNLQKIRIFCWRLGHNILPTYEKISSIRNGFNSSCPRCGQDKETLIHAMKDCPMARAVLVYGGFKNKLIDGYYSWCINWIEDVVRELDKKAISNFITVLWNIWNSRNNRIFWGTEEEAKVTWERAVSLSHDFRIFNLLESTIMEKVWRKPL</sequence>
<protein>
    <recommendedName>
        <fullName evidence="1">Reverse transcriptase zinc-binding domain-containing protein</fullName>
    </recommendedName>
</protein>
<organism evidence="2 3">
    <name type="scientific">Gossypium arboreum</name>
    <name type="common">Tree cotton</name>
    <name type="synonym">Gossypium nanking</name>
    <dbReference type="NCBI Taxonomy" id="29729"/>
    <lineage>
        <taxon>Eukaryota</taxon>
        <taxon>Viridiplantae</taxon>
        <taxon>Streptophyta</taxon>
        <taxon>Embryophyta</taxon>
        <taxon>Tracheophyta</taxon>
        <taxon>Spermatophyta</taxon>
        <taxon>Magnoliopsida</taxon>
        <taxon>eudicotyledons</taxon>
        <taxon>Gunneridae</taxon>
        <taxon>Pentapetalae</taxon>
        <taxon>rosids</taxon>
        <taxon>malvids</taxon>
        <taxon>Malvales</taxon>
        <taxon>Malvaceae</taxon>
        <taxon>Malvoideae</taxon>
        <taxon>Gossypium</taxon>
    </lineage>
</organism>
<comment type="caution">
    <text evidence="2">The sequence shown here is derived from an EMBL/GenBank/DDBJ whole genome shotgun (WGS) entry which is preliminary data.</text>
</comment>
<evidence type="ECO:0000313" key="3">
    <source>
        <dbReference type="Proteomes" id="UP001358586"/>
    </source>
</evidence>
<dbReference type="InterPro" id="IPR026960">
    <property type="entry name" value="RVT-Znf"/>
</dbReference>
<evidence type="ECO:0000313" key="2">
    <source>
        <dbReference type="EMBL" id="KAK5794652.1"/>
    </source>
</evidence>